<proteinExistence type="predicted"/>
<sequence length="387" mass="42109">MTQDERQQFGVPSDGGGKDFGVFLPVANGGWILSDTTPPLHGSYAQNRAITLQAEALGLDFAMSMAKFRGYGGRTQHWDTSLDSLVLMSALAAQTRRIQLWTTFHTLLHNPAVAAKMMATLDQVSDGRAGINVVPGAYRDEFAQMGAWPETIGHDARYDLATEWVTAVRSLWGRDAVDFKGQYVTLNDCRSSPRPSRRPFIVAAGMSERGMRFSVEQTDALFIGGRDLAETVAISARARALARAAGRRLRLYAMLTLVIDDSDAAATARLSRFQAGFDREAFAGLMRSYGVLDAETGQENALTDRARSGFMTPVAAGHPQTVTRRIIEMIEAAQLDGIMLVFADYQDGLARFASSVLPALRSRWGGAPALDRTGDAMESLSYRNGVA</sequence>
<keyword evidence="3" id="KW-0560">Oxidoreductase</keyword>
<dbReference type="SUPFAM" id="SSF51679">
    <property type="entry name" value="Bacterial luciferase-like"/>
    <property type="match status" value="1"/>
</dbReference>
<feature type="domain" description="Luciferase-like" evidence="5">
    <location>
        <begin position="20"/>
        <end position="331"/>
    </location>
</feature>
<name>A0A850PGF4_9PROT</name>
<dbReference type="PANTHER" id="PTHR42847:SF4">
    <property type="entry name" value="ALKANESULFONATE MONOOXYGENASE-RELATED"/>
    <property type="match status" value="1"/>
</dbReference>
<dbReference type="GO" id="GO:0046306">
    <property type="term" value="P:alkanesulfonate catabolic process"/>
    <property type="evidence" value="ECO:0007669"/>
    <property type="project" value="TreeGrafter"/>
</dbReference>
<evidence type="ECO:0000256" key="2">
    <source>
        <dbReference type="ARBA" id="ARBA00022643"/>
    </source>
</evidence>
<accession>A0A850PGF4</accession>
<dbReference type="GO" id="GO:0008726">
    <property type="term" value="F:alkanesulfonate monooxygenase activity"/>
    <property type="evidence" value="ECO:0007669"/>
    <property type="project" value="TreeGrafter"/>
</dbReference>
<keyword evidence="1" id="KW-0285">Flavoprotein</keyword>
<evidence type="ECO:0000313" key="6">
    <source>
        <dbReference type="EMBL" id="NVN41306.1"/>
    </source>
</evidence>
<dbReference type="InterPro" id="IPR036661">
    <property type="entry name" value="Luciferase-like_sf"/>
</dbReference>
<protein>
    <submittedName>
        <fullName evidence="6">LLM class flavin-dependent oxidoreductase</fullName>
    </submittedName>
</protein>
<reference evidence="6 7" key="1">
    <citation type="submission" date="2020-06" db="EMBL/GenBank/DDBJ databases">
        <title>Description of novel acetic acid bacteria.</title>
        <authorList>
            <person name="Sombolestani A."/>
        </authorList>
    </citation>
    <scope>NUCLEOTIDE SEQUENCE [LARGE SCALE GENOMIC DNA]</scope>
    <source>
        <strain evidence="6 7">LMG 27010</strain>
    </source>
</reference>
<keyword evidence="7" id="KW-1185">Reference proteome</keyword>
<comment type="caution">
    <text evidence="6">The sequence shown here is derived from an EMBL/GenBank/DDBJ whole genome shotgun (WGS) entry which is preliminary data.</text>
</comment>
<evidence type="ECO:0000256" key="4">
    <source>
        <dbReference type="ARBA" id="ARBA00023033"/>
    </source>
</evidence>
<keyword evidence="2" id="KW-0288">FMN</keyword>
<organism evidence="6 7">
    <name type="scientific">Ameyamaea chiangmaiensis</name>
    <dbReference type="NCBI Taxonomy" id="442969"/>
    <lineage>
        <taxon>Bacteria</taxon>
        <taxon>Pseudomonadati</taxon>
        <taxon>Pseudomonadota</taxon>
        <taxon>Alphaproteobacteria</taxon>
        <taxon>Acetobacterales</taxon>
        <taxon>Acetobacteraceae</taxon>
        <taxon>Ameyamaea</taxon>
    </lineage>
</organism>
<dbReference type="Gene3D" id="3.20.20.30">
    <property type="entry name" value="Luciferase-like domain"/>
    <property type="match status" value="1"/>
</dbReference>
<keyword evidence="4" id="KW-0503">Monooxygenase</keyword>
<dbReference type="InterPro" id="IPR050172">
    <property type="entry name" value="SsuD_RutA_monooxygenase"/>
</dbReference>
<dbReference type="Proteomes" id="UP000585665">
    <property type="component" value="Unassembled WGS sequence"/>
</dbReference>
<evidence type="ECO:0000313" key="7">
    <source>
        <dbReference type="Proteomes" id="UP000585665"/>
    </source>
</evidence>
<evidence type="ECO:0000256" key="1">
    <source>
        <dbReference type="ARBA" id="ARBA00022630"/>
    </source>
</evidence>
<evidence type="ECO:0000259" key="5">
    <source>
        <dbReference type="Pfam" id="PF00296"/>
    </source>
</evidence>
<dbReference type="InterPro" id="IPR011251">
    <property type="entry name" value="Luciferase-like_dom"/>
</dbReference>
<dbReference type="PANTHER" id="PTHR42847">
    <property type="entry name" value="ALKANESULFONATE MONOOXYGENASE"/>
    <property type="match status" value="1"/>
</dbReference>
<dbReference type="Pfam" id="PF00296">
    <property type="entry name" value="Bac_luciferase"/>
    <property type="match status" value="1"/>
</dbReference>
<evidence type="ECO:0000256" key="3">
    <source>
        <dbReference type="ARBA" id="ARBA00023002"/>
    </source>
</evidence>
<dbReference type="RefSeq" id="WP_176614213.1">
    <property type="nucleotide sequence ID" value="NZ_JABXXR010000111.1"/>
</dbReference>
<dbReference type="AlphaFoldDB" id="A0A850PGF4"/>
<dbReference type="EMBL" id="JABXXR010000111">
    <property type="protein sequence ID" value="NVN41306.1"/>
    <property type="molecule type" value="Genomic_DNA"/>
</dbReference>
<gene>
    <name evidence="6" type="ORF">HUK82_12140</name>
</gene>